<dbReference type="RefSeq" id="WP_161673752.1">
    <property type="nucleotide sequence ID" value="NZ_JAABLP010000001.1"/>
</dbReference>
<name>A0ABW9ZCS2_9HYPH</name>
<accession>A0ABW9ZCS2</accession>
<keyword evidence="3" id="KW-1133">Transmembrane helix</keyword>
<evidence type="ECO:0000256" key="1">
    <source>
        <dbReference type="ARBA" id="ARBA00009477"/>
    </source>
</evidence>
<dbReference type="InterPro" id="IPR058792">
    <property type="entry name" value="Beta-barrel_RND_2"/>
</dbReference>
<keyword evidence="2" id="KW-0175">Coiled coil</keyword>
<evidence type="ECO:0000259" key="5">
    <source>
        <dbReference type="Pfam" id="PF25954"/>
    </source>
</evidence>
<dbReference type="PANTHER" id="PTHR30469">
    <property type="entry name" value="MULTIDRUG RESISTANCE PROTEIN MDTA"/>
    <property type="match status" value="1"/>
</dbReference>
<organism evidence="6 7">
    <name type="scientific">Pannonibacter tanglangensis</name>
    <dbReference type="NCBI Taxonomy" id="2750084"/>
    <lineage>
        <taxon>Bacteria</taxon>
        <taxon>Pseudomonadati</taxon>
        <taxon>Pseudomonadota</taxon>
        <taxon>Alphaproteobacteria</taxon>
        <taxon>Hyphomicrobiales</taxon>
        <taxon>Stappiaceae</taxon>
        <taxon>Pannonibacter</taxon>
    </lineage>
</organism>
<reference evidence="6 7" key="1">
    <citation type="submission" date="2020-01" db="EMBL/GenBank/DDBJ databases">
        <authorList>
            <person name="Peng S.Y."/>
            <person name="Li J."/>
            <person name="Wang M."/>
            <person name="Wang L."/>
            <person name="Wang C.Q."/>
            <person name="Wang J.R."/>
        </authorList>
    </citation>
    <scope>NUCLEOTIDE SEQUENCE [LARGE SCALE GENOMIC DNA]</scope>
    <source>
        <strain evidence="6 7">XCT-34</strain>
    </source>
</reference>
<dbReference type="PANTHER" id="PTHR30469:SF29">
    <property type="entry name" value="BLR2860 PROTEIN"/>
    <property type="match status" value="1"/>
</dbReference>
<comment type="caution">
    <text evidence="6">The sequence shown here is derived from an EMBL/GenBank/DDBJ whole genome shotgun (WGS) entry which is preliminary data.</text>
</comment>
<feature type="domain" description="CusB-like beta-barrel" evidence="5">
    <location>
        <begin position="216"/>
        <end position="282"/>
    </location>
</feature>
<dbReference type="SUPFAM" id="SSF111369">
    <property type="entry name" value="HlyD-like secretion proteins"/>
    <property type="match status" value="1"/>
</dbReference>
<keyword evidence="3" id="KW-0812">Transmembrane</keyword>
<protein>
    <submittedName>
        <fullName evidence="6">Efflux RND transporter periplasmic adaptor subunit</fullName>
    </submittedName>
</protein>
<evidence type="ECO:0000256" key="3">
    <source>
        <dbReference type="SAM" id="Phobius"/>
    </source>
</evidence>
<gene>
    <name evidence="6" type="ORF">GWI71_02990</name>
</gene>
<evidence type="ECO:0000313" key="6">
    <source>
        <dbReference type="EMBL" id="NBN62637.1"/>
    </source>
</evidence>
<evidence type="ECO:0000313" key="7">
    <source>
        <dbReference type="Proteomes" id="UP000541347"/>
    </source>
</evidence>
<dbReference type="Gene3D" id="2.40.420.20">
    <property type="match status" value="1"/>
</dbReference>
<keyword evidence="3" id="KW-0472">Membrane</keyword>
<dbReference type="Pfam" id="PF25917">
    <property type="entry name" value="BSH_RND"/>
    <property type="match status" value="1"/>
</dbReference>
<dbReference type="EMBL" id="JAABLP010000001">
    <property type="protein sequence ID" value="NBN62637.1"/>
    <property type="molecule type" value="Genomic_DNA"/>
</dbReference>
<sequence length="367" mass="38280">MQVKMSYVLAAMIAGGVGFWMWSGTVVVGGRADAENATPPPAQRQESQMAAAFRVSVRDMVAVDRTSTLEIRGITEAEAKVTVRAETNGRMLERPAREGARIAAGDVMCVLDSGSREARVLEAKAQLAQAKVDFDAASQLSTKGFAAENRVAALRAALDAASARLEEAKIELDRTVIRAPVSGIVESPMAKVGDHLAIGAACGTIVDADPMIAVGQVSELNVGLIRAGMAAQVELITGQSASGTVRYVAPAADPNTRTFRVEIEIPNADGQAKDGTTAVTRLPLQATKAHKVSPAILTLDDAGRVGVRTVDASNKARFMPVTVLGGEADGVWIGGLPDTARVIVVGQDYVSDGQLVEPVVEVAEAAQ</sequence>
<evidence type="ECO:0000259" key="4">
    <source>
        <dbReference type="Pfam" id="PF25917"/>
    </source>
</evidence>
<dbReference type="Proteomes" id="UP000541347">
    <property type="component" value="Unassembled WGS sequence"/>
</dbReference>
<dbReference type="InterPro" id="IPR058625">
    <property type="entry name" value="MdtA-like_BSH"/>
</dbReference>
<dbReference type="Gene3D" id="1.10.287.470">
    <property type="entry name" value="Helix hairpin bin"/>
    <property type="match status" value="1"/>
</dbReference>
<dbReference type="InterPro" id="IPR006143">
    <property type="entry name" value="RND_pump_MFP"/>
</dbReference>
<feature type="transmembrane region" description="Helical" evidence="3">
    <location>
        <begin position="7"/>
        <end position="30"/>
    </location>
</feature>
<feature type="coiled-coil region" evidence="2">
    <location>
        <begin position="151"/>
        <end position="178"/>
    </location>
</feature>
<proteinExistence type="inferred from homology"/>
<feature type="domain" description="Multidrug resistance protein MdtA-like barrel-sandwich hybrid" evidence="4">
    <location>
        <begin position="80"/>
        <end position="206"/>
    </location>
</feature>
<keyword evidence="7" id="KW-1185">Reference proteome</keyword>
<comment type="similarity">
    <text evidence="1">Belongs to the membrane fusion protein (MFP) (TC 8.A.1) family.</text>
</comment>
<dbReference type="NCBIfam" id="TIGR01730">
    <property type="entry name" value="RND_mfp"/>
    <property type="match status" value="1"/>
</dbReference>
<dbReference type="Gene3D" id="2.40.30.170">
    <property type="match status" value="1"/>
</dbReference>
<dbReference type="Pfam" id="PF25954">
    <property type="entry name" value="Beta-barrel_RND_2"/>
    <property type="match status" value="1"/>
</dbReference>
<evidence type="ECO:0000256" key="2">
    <source>
        <dbReference type="SAM" id="Coils"/>
    </source>
</evidence>
<dbReference type="Gene3D" id="2.40.50.100">
    <property type="match status" value="1"/>
</dbReference>